<accession>A0A914D835</accession>
<dbReference type="SUPFAM" id="SSF48056">
    <property type="entry name" value="Di-copper centre-containing domain"/>
    <property type="match status" value="1"/>
</dbReference>
<dbReference type="InterPro" id="IPR008922">
    <property type="entry name" value="Di-copper_centre_dom_sf"/>
</dbReference>
<dbReference type="PANTHER" id="PTHR11474:SF122">
    <property type="entry name" value="TYROSINASE COPPER-BINDING DOMAIN-CONTAINING PROTEIN"/>
    <property type="match status" value="1"/>
</dbReference>
<dbReference type="InterPro" id="IPR002227">
    <property type="entry name" value="Tyrosinase_Cu-bd"/>
</dbReference>
<dbReference type="WBParaSite" id="ACRNAN_scaffold2088.g18867.t1">
    <property type="protein sequence ID" value="ACRNAN_scaffold2088.g18867.t1"/>
    <property type="gene ID" value="ACRNAN_scaffold2088.g18867"/>
</dbReference>
<dbReference type="Gene3D" id="1.10.1280.10">
    <property type="entry name" value="Di-copper center containing domain from catechol oxidase"/>
    <property type="match status" value="1"/>
</dbReference>
<evidence type="ECO:0000259" key="2">
    <source>
        <dbReference type="PROSITE" id="PS00497"/>
    </source>
</evidence>
<dbReference type="GO" id="GO:0016491">
    <property type="term" value="F:oxidoreductase activity"/>
    <property type="evidence" value="ECO:0007669"/>
    <property type="project" value="InterPro"/>
</dbReference>
<dbReference type="Proteomes" id="UP000887540">
    <property type="component" value="Unplaced"/>
</dbReference>
<name>A0A914D835_9BILA</name>
<dbReference type="PROSITE" id="PS00497">
    <property type="entry name" value="TYROSINASE_1"/>
    <property type="match status" value="1"/>
</dbReference>
<dbReference type="Pfam" id="PF00264">
    <property type="entry name" value="Tyrosinase"/>
    <property type="match status" value="1"/>
</dbReference>
<dbReference type="GO" id="GO:0046872">
    <property type="term" value="F:metal ion binding"/>
    <property type="evidence" value="ECO:0007669"/>
    <property type="project" value="UniProtKB-KW"/>
</dbReference>
<keyword evidence="1" id="KW-0479">Metal-binding</keyword>
<evidence type="ECO:0000313" key="3">
    <source>
        <dbReference type="Proteomes" id="UP000887540"/>
    </source>
</evidence>
<protein>
    <submittedName>
        <fullName evidence="4">Tyrosinase copper-binding domain-containing protein</fullName>
    </submittedName>
</protein>
<dbReference type="InterPro" id="IPR050316">
    <property type="entry name" value="Tyrosinase/Hemocyanin"/>
</dbReference>
<reference evidence="4" key="1">
    <citation type="submission" date="2022-11" db="UniProtKB">
        <authorList>
            <consortium name="WormBaseParasite"/>
        </authorList>
    </citation>
    <scope>IDENTIFICATION</scope>
</reference>
<keyword evidence="3" id="KW-1185">Reference proteome</keyword>
<feature type="domain" description="Tyrosinase copper-binding" evidence="2">
    <location>
        <begin position="89"/>
        <end position="106"/>
    </location>
</feature>
<evidence type="ECO:0000313" key="4">
    <source>
        <dbReference type="WBParaSite" id="ACRNAN_scaffold2088.g18867.t1"/>
    </source>
</evidence>
<organism evidence="3 4">
    <name type="scientific">Acrobeloides nanus</name>
    <dbReference type="NCBI Taxonomy" id="290746"/>
    <lineage>
        <taxon>Eukaryota</taxon>
        <taxon>Metazoa</taxon>
        <taxon>Ecdysozoa</taxon>
        <taxon>Nematoda</taxon>
        <taxon>Chromadorea</taxon>
        <taxon>Rhabditida</taxon>
        <taxon>Tylenchina</taxon>
        <taxon>Cephalobomorpha</taxon>
        <taxon>Cephaloboidea</taxon>
        <taxon>Cephalobidae</taxon>
        <taxon>Acrobeloides</taxon>
    </lineage>
</organism>
<evidence type="ECO:0000256" key="1">
    <source>
        <dbReference type="ARBA" id="ARBA00022723"/>
    </source>
</evidence>
<proteinExistence type="predicted"/>
<sequence length="159" mass="17622">MRKYCEKVSKVIERERNFDEAKRSFPCAIHALQYSDFSGFILPPGEHFENYGCTGGGSGSNLGAGGDPPVSDCKTLYCLCKRIKRGAAHGGPGFLPWHREFLKRFENALRYVDPEVALPYWDSVLDDSLPDSQDSILWTGDFLGTTDEYGNITTGPFAG</sequence>
<dbReference type="AlphaFoldDB" id="A0A914D835"/>
<dbReference type="PANTHER" id="PTHR11474">
    <property type="entry name" value="TYROSINASE FAMILY MEMBER"/>
    <property type="match status" value="1"/>
</dbReference>